<dbReference type="Proteomes" id="UP001595937">
    <property type="component" value="Unassembled WGS sequence"/>
</dbReference>
<dbReference type="NCBIfam" id="TIGR00543">
    <property type="entry name" value="isochor_syn"/>
    <property type="match status" value="1"/>
</dbReference>
<proteinExistence type="inferred from homology"/>
<evidence type="ECO:0000256" key="4">
    <source>
        <dbReference type="ARBA" id="ARBA00023235"/>
    </source>
</evidence>
<keyword evidence="9" id="KW-1185">Reference proteome</keyword>
<evidence type="ECO:0000256" key="5">
    <source>
        <dbReference type="ARBA" id="ARBA00041564"/>
    </source>
</evidence>
<dbReference type="InterPro" id="IPR005801">
    <property type="entry name" value="ADC_synthase"/>
</dbReference>
<dbReference type="Pfam" id="PF00425">
    <property type="entry name" value="Chorismate_bind"/>
    <property type="match status" value="1"/>
</dbReference>
<dbReference type="GeneID" id="303298748"/>
<reference evidence="9" key="1">
    <citation type="journal article" date="2019" name="Int. J. Syst. Evol. Microbiol.">
        <title>The Global Catalogue of Microorganisms (GCM) 10K type strain sequencing project: providing services to taxonomists for standard genome sequencing and annotation.</title>
        <authorList>
            <consortium name="The Broad Institute Genomics Platform"/>
            <consortium name="The Broad Institute Genome Sequencing Center for Infectious Disease"/>
            <person name="Wu L."/>
            <person name="Ma J."/>
        </authorList>
    </citation>
    <scope>NUCLEOTIDE SEQUENCE [LARGE SCALE GENOMIC DNA]</scope>
    <source>
        <strain evidence="9">CGMCC 1.16455</strain>
    </source>
</reference>
<name>A0ABW0FEN1_9MICO</name>
<dbReference type="InterPro" id="IPR004561">
    <property type="entry name" value="IsoChor_synthase"/>
</dbReference>
<sequence>MSDPILPPETAEPAESVETPGSGGTASAVPSLIVRTLRLDETVDLLGHIPLAVSGAWLRHGQGMVALGTAWSVQTIGPHRFAAASAAFQAVAAAARVDDEVRTRTSGLIALGSFSYADTSQRSSRLMVPSALLGVHDGESFLTVVGVDEEPVVPTSWRDLFPSTPLQPSPSDELEVEADHTPDEYQALVQEAVTEIRAGRAEKVVLSERTTVTAEHRIEPAVLLANLARDYPSTWVYHLDDVIGASPEMLAQTETGRVFSRVLAGTRPVADDGELDEVDRRAFRSDAKELSEHAFAVDSVVERLAGLAEDIDVSPEPFVLRLPGLEHLASDVSARLRSGTTSVDVASRLHPSAAVSGTPREAADEIIARLEPHDRGGYASPVGWMDAAGDGQWAIALRMAHLNAQRVVTLQAGGGLVAASDPVSEHAEVLAKCRPMLRALRGTPTASEIEETPPEPLLGA</sequence>
<dbReference type="PANTHER" id="PTHR42839">
    <property type="entry name" value="ISOCHORISMATE SYNTHASE ENTC"/>
    <property type="match status" value="1"/>
</dbReference>
<dbReference type="Gene3D" id="3.60.120.10">
    <property type="entry name" value="Anthranilate synthase"/>
    <property type="match status" value="1"/>
</dbReference>
<evidence type="ECO:0000256" key="1">
    <source>
        <dbReference type="ARBA" id="ARBA00000799"/>
    </source>
</evidence>
<dbReference type="EMBL" id="JBHSLN010000018">
    <property type="protein sequence ID" value="MFC5297060.1"/>
    <property type="molecule type" value="Genomic_DNA"/>
</dbReference>
<dbReference type="InterPro" id="IPR015890">
    <property type="entry name" value="Chorismate_C"/>
</dbReference>
<evidence type="ECO:0000259" key="7">
    <source>
        <dbReference type="Pfam" id="PF00425"/>
    </source>
</evidence>
<dbReference type="RefSeq" id="WP_343925852.1">
    <property type="nucleotide sequence ID" value="NZ_BAAAIR010000048.1"/>
</dbReference>
<evidence type="ECO:0000256" key="2">
    <source>
        <dbReference type="ARBA" id="ARBA00005297"/>
    </source>
</evidence>
<evidence type="ECO:0000313" key="8">
    <source>
        <dbReference type="EMBL" id="MFC5297060.1"/>
    </source>
</evidence>
<protein>
    <recommendedName>
        <fullName evidence="3">isochorismate synthase</fullName>
        <ecNumber evidence="3">5.4.4.2</ecNumber>
    </recommendedName>
    <alternativeName>
        <fullName evidence="5">Isochorismate mutase</fullName>
    </alternativeName>
</protein>
<dbReference type="PANTHER" id="PTHR42839:SF2">
    <property type="entry name" value="ISOCHORISMATE SYNTHASE ENTC"/>
    <property type="match status" value="1"/>
</dbReference>
<evidence type="ECO:0000256" key="3">
    <source>
        <dbReference type="ARBA" id="ARBA00012824"/>
    </source>
</evidence>
<evidence type="ECO:0000313" key="9">
    <source>
        <dbReference type="Proteomes" id="UP001595937"/>
    </source>
</evidence>
<gene>
    <name evidence="8" type="ORF">ACFPK8_06010</name>
</gene>
<dbReference type="EC" id="5.4.4.2" evidence="3"/>
<comment type="caution">
    <text evidence="8">The sequence shown here is derived from an EMBL/GenBank/DDBJ whole genome shotgun (WGS) entry which is preliminary data.</text>
</comment>
<comment type="similarity">
    <text evidence="2">Belongs to the isochorismate synthase family.</text>
</comment>
<evidence type="ECO:0000256" key="6">
    <source>
        <dbReference type="SAM" id="MobiDB-lite"/>
    </source>
</evidence>
<comment type="catalytic activity">
    <reaction evidence="1">
        <text>chorismate = isochorismate</text>
        <dbReference type="Rhea" id="RHEA:18985"/>
        <dbReference type="ChEBI" id="CHEBI:29748"/>
        <dbReference type="ChEBI" id="CHEBI:29780"/>
        <dbReference type="EC" id="5.4.4.2"/>
    </reaction>
</comment>
<feature type="region of interest" description="Disordered" evidence="6">
    <location>
        <begin position="1"/>
        <end position="27"/>
    </location>
</feature>
<dbReference type="SUPFAM" id="SSF56322">
    <property type="entry name" value="ADC synthase"/>
    <property type="match status" value="1"/>
</dbReference>
<feature type="domain" description="Chorismate-utilising enzyme C-terminal" evidence="7">
    <location>
        <begin position="183"/>
        <end position="432"/>
    </location>
</feature>
<organism evidence="8 9">
    <name type="scientific">Brachybacterium tyrofermentans</name>
    <dbReference type="NCBI Taxonomy" id="47848"/>
    <lineage>
        <taxon>Bacteria</taxon>
        <taxon>Bacillati</taxon>
        <taxon>Actinomycetota</taxon>
        <taxon>Actinomycetes</taxon>
        <taxon>Micrococcales</taxon>
        <taxon>Dermabacteraceae</taxon>
        <taxon>Brachybacterium</taxon>
    </lineage>
</organism>
<accession>A0ABW0FEN1</accession>
<keyword evidence="4" id="KW-0413">Isomerase</keyword>